<dbReference type="Pfam" id="PF01979">
    <property type="entry name" value="Amidohydro_1"/>
    <property type="match status" value="1"/>
</dbReference>
<dbReference type="SUPFAM" id="SSF51556">
    <property type="entry name" value="Metallo-dependent hydrolases"/>
    <property type="match status" value="1"/>
</dbReference>
<dbReference type="PANTHER" id="PTHR43794">
    <property type="entry name" value="AMINOHYDROLASE SSNA-RELATED"/>
    <property type="match status" value="1"/>
</dbReference>
<proteinExistence type="inferred from homology"/>
<name>A0A9X3B7Y0_9HYPH</name>
<dbReference type="SUPFAM" id="SSF51338">
    <property type="entry name" value="Composite domain of metallo-dependent hydrolases"/>
    <property type="match status" value="2"/>
</dbReference>
<keyword evidence="5" id="KW-1185">Reference proteome</keyword>
<accession>A0A9X3B7Y0</accession>
<evidence type="ECO:0000313" key="5">
    <source>
        <dbReference type="Proteomes" id="UP001149009"/>
    </source>
</evidence>
<dbReference type="GO" id="GO:0016810">
    <property type="term" value="F:hydrolase activity, acting on carbon-nitrogen (but not peptide) bonds"/>
    <property type="evidence" value="ECO:0007669"/>
    <property type="project" value="InterPro"/>
</dbReference>
<organism evidence="4 5">
    <name type="scientific">Chelativorans petroleitrophicus</name>
    <dbReference type="NCBI Taxonomy" id="2975484"/>
    <lineage>
        <taxon>Bacteria</taxon>
        <taxon>Pseudomonadati</taxon>
        <taxon>Pseudomonadota</taxon>
        <taxon>Alphaproteobacteria</taxon>
        <taxon>Hyphomicrobiales</taxon>
        <taxon>Phyllobacteriaceae</taxon>
        <taxon>Chelativorans</taxon>
    </lineage>
</organism>
<dbReference type="AlphaFoldDB" id="A0A9X3B7Y0"/>
<dbReference type="Proteomes" id="UP001149009">
    <property type="component" value="Unassembled WGS sequence"/>
</dbReference>
<keyword evidence="2" id="KW-0378">Hydrolase</keyword>
<evidence type="ECO:0000259" key="3">
    <source>
        <dbReference type="Pfam" id="PF01979"/>
    </source>
</evidence>
<comment type="similarity">
    <text evidence="1">Belongs to the metallo-dependent hydrolases superfamily. ATZ/TRZ family.</text>
</comment>
<comment type="caution">
    <text evidence="4">The sequence shown here is derived from an EMBL/GenBank/DDBJ whole genome shotgun (WGS) entry which is preliminary data.</text>
</comment>
<protein>
    <submittedName>
        <fullName evidence="4">Amidohydrolase family protein</fullName>
    </submittedName>
</protein>
<dbReference type="InterPro" id="IPR006680">
    <property type="entry name" value="Amidohydro-rel"/>
</dbReference>
<reference evidence="4" key="1">
    <citation type="submission" date="2022-08" db="EMBL/GenBank/DDBJ databases">
        <title>Chelativorans sichuanense sp. nov., a paraffin oil-degrading bacterium isolated from a mixture of oil-based drill cuttings and paddy soil.</title>
        <authorList>
            <person name="Yu J."/>
            <person name="Liu H."/>
            <person name="Chen Q."/>
        </authorList>
    </citation>
    <scope>NUCLEOTIDE SEQUENCE</scope>
    <source>
        <strain evidence="4">SCAU 2101</strain>
    </source>
</reference>
<evidence type="ECO:0000313" key="4">
    <source>
        <dbReference type="EMBL" id="MCT8992107.1"/>
    </source>
</evidence>
<dbReference type="NCBIfam" id="NF009059">
    <property type="entry name" value="PRK12393.1"/>
    <property type="match status" value="1"/>
</dbReference>
<sequence>MTDFIITGAVGILTGLEGKAARAEGSIRVRQGRIAEIGALKPLPGEKVIDASNAVVTPGLVNTHHHLFQSVLKAVPEGMNEALAAWLRLVPYSYWHRLDEEALRVSATIGLAELALSGATTVADHHYFFSPVYDFDPGDVLFEVARHFGVRFVFCRGGATTGRKFDGERTLPLPTETLDAMIDSVAAAVKRWHDPSPDSLRRVVFAPTTPTFSLRPGELSELRAAQRAMGLRLHSHLSENMDYVAHTLTHHGKRPVHWLADNDWLGPDVWFAHLVECEPDEVKLLAETGTAMAHCPQANWRLGSGVAPASMLDELGGIVSLAVDGAAANEAADMVSAMYAAFSVHRAVRGVSATTAEGVLRWATAGGARALGYDDIGTIEVGNLADLAIFDLSDPRYFGQHDRVIGPVISGGGARLRHSFVAGLPVVENYALPWLDMEQLAADARRVVERIARNETREKARVGI</sequence>
<dbReference type="PANTHER" id="PTHR43794:SF11">
    <property type="entry name" value="AMIDOHYDROLASE-RELATED DOMAIN-CONTAINING PROTEIN"/>
    <property type="match status" value="1"/>
</dbReference>
<dbReference type="Gene3D" id="2.30.40.10">
    <property type="entry name" value="Urease, subunit C, domain 1"/>
    <property type="match status" value="1"/>
</dbReference>
<dbReference type="RefSeq" id="WP_261517060.1">
    <property type="nucleotide sequence ID" value="NZ_JAODNV010000025.1"/>
</dbReference>
<dbReference type="EMBL" id="JAODNV010000025">
    <property type="protein sequence ID" value="MCT8992107.1"/>
    <property type="molecule type" value="Genomic_DNA"/>
</dbReference>
<dbReference type="InterPro" id="IPR050287">
    <property type="entry name" value="MTA/SAH_deaminase"/>
</dbReference>
<gene>
    <name evidence="4" type="ORF">NYR54_17735</name>
</gene>
<dbReference type="InterPro" id="IPR011059">
    <property type="entry name" value="Metal-dep_hydrolase_composite"/>
</dbReference>
<dbReference type="CDD" id="cd01298">
    <property type="entry name" value="ATZ_TRZ_like"/>
    <property type="match status" value="1"/>
</dbReference>
<evidence type="ECO:0000256" key="2">
    <source>
        <dbReference type="ARBA" id="ARBA00022801"/>
    </source>
</evidence>
<dbReference type="Gene3D" id="3.20.20.140">
    <property type="entry name" value="Metal-dependent hydrolases"/>
    <property type="match status" value="1"/>
</dbReference>
<evidence type="ECO:0000256" key="1">
    <source>
        <dbReference type="ARBA" id="ARBA00006745"/>
    </source>
</evidence>
<feature type="domain" description="Amidohydrolase-related" evidence="3">
    <location>
        <begin position="55"/>
        <end position="411"/>
    </location>
</feature>
<dbReference type="InterPro" id="IPR032466">
    <property type="entry name" value="Metal_Hydrolase"/>
</dbReference>